<evidence type="ECO:0000256" key="4">
    <source>
        <dbReference type="ARBA" id="ARBA00022989"/>
    </source>
</evidence>
<keyword evidence="3 6" id="KW-0812">Transmembrane</keyword>
<evidence type="ECO:0000313" key="7">
    <source>
        <dbReference type="EMBL" id="TRX99874.1"/>
    </source>
</evidence>
<dbReference type="Pfam" id="PF03672">
    <property type="entry name" value="UPF0154"/>
    <property type="match status" value="1"/>
</dbReference>
<name>A0A553II50_ACHLA</name>
<dbReference type="GO" id="GO:0016020">
    <property type="term" value="C:membrane"/>
    <property type="evidence" value="ECO:0007669"/>
    <property type="project" value="UniProtKB-SubCell"/>
</dbReference>
<comment type="caution">
    <text evidence="7">The sequence shown here is derived from an EMBL/GenBank/DDBJ whole genome shotgun (WGS) entry which is preliminary data.</text>
</comment>
<gene>
    <name evidence="7" type="ORF">FNV44_02200</name>
</gene>
<evidence type="ECO:0000256" key="2">
    <source>
        <dbReference type="ARBA" id="ARBA00006694"/>
    </source>
</evidence>
<proteinExistence type="inferred from homology"/>
<evidence type="ECO:0000256" key="6">
    <source>
        <dbReference type="SAM" id="Phobius"/>
    </source>
</evidence>
<keyword evidence="5 6" id="KW-0472">Membrane</keyword>
<dbReference type="EMBL" id="VKID01000001">
    <property type="protein sequence ID" value="TRX99874.1"/>
    <property type="molecule type" value="Genomic_DNA"/>
</dbReference>
<evidence type="ECO:0000256" key="3">
    <source>
        <dbReference type="ARBA" id="ARBA00022692"/>
    </source>
</evidence>
<keyword evidence="4 6" id="KW-1133">Transmembrane helix</keyword>
<dbReference type="GeneID" id="41338846"/>
<dbReference type="OMA" id="PISEEMM"/>
<evidence type="ECO:0000256" key="5">
    <source>
        <dbReference type="ARBA" id="ARBA00023136"/>
    </source>
</evidence>
<evidence type="ECO:0000256" key="1">
    <source>
        <dbReference type="ARBA" id="ARBA00004167"/>
    </source>
</evidence>
<organism evidence="7 8">
    <name type="scientific">Acholeplasma laidlawii</name>
    <dbReference type="NCBI Taxonomy" id="2148"/>
    <lineage>
        <taxon>Bacteria</taxon>
        <taxon>Bacillati</taxon>
        <taxon>Mycoplasmatota</taxon>
        <taxon>Mollicutes</taxon>
        <taxon>Acholeplasmatales</taxon>
        <taxon>Acholeplasmataceae</taxon>
        <taxon>Acholeplasma</taxon>
    </lineage>
</organism>
<sequence length="72" mass="8421">MEWYWVIAIAVGALLIGAVAGFFIARAWFKKYLEKNPPMDERSIREMFRQMGRTPSEKQVRQVLASMKQNTK</sequence>
<evidence type="ECO:0000313" key="8">
    <source>
        <dbReference type="Proteomes" id="UP000315938"/>
    </source>
</evidence>
<dbReference type="AlphaFoldDB" id="A0A553II50"/>
<comment type="subcellular location">
    <subcellularLocation>
        <location evidence="1">Membrane</location>
        <topology evidence="1">Single-pass membrane protein</topology>
    </subcellularLocation>
</comment>
<dbReference type="Proteomes" id="UP000315938">
    <property type="component" value="Unassembled WGS sequence"/>
</dbReference>
<accession>A0A553II50</accession>
<reference evidence="7 8" key="1">
    <citation type="submission" date="2019-07" db="EMBL/GenBank/DDBJ databases">
        <title>Genome sequence of Acholeplasma laidlawii strain with increased resistance to erythromycin.</title>
        <authorList>
            <person name="Medvedeva E.S."/>
            <person name="Baranova N.B."/>
            <person name="Siniagina M.N."/>
            <person name="Mouzykantov A."/>
            <person name="Chernova O.A."/>
            <person name="Chernov V.M."/>
        </authorList>
    </citation>
    <scope>NUCLEOTIDE SEQUENCE [LARGE SCALE GENOMIC DNA]</scope>
    <source>
        <strain evidence="7 8">PG8REry</strain>
    </source>
</reference>
<dbReference type="RefSeq" id="WP_012242628.1">
    <property type="nucleotide sequence ID" value="NZ_CP103951.1"/>
</dbReference>
<feature type="transmembrane region" description="Helical" evidence="6">
    <location>
        <begin position="6"/>
        <end position="29"/>
    </location>
</feature>
<protein>
    <submittedName>
        <fullName evidence="7">YneF family protein</fullName>
    </submittedName>
</protein>
<comment type="similarity">
    <text evidence="2">Belongs to the UPF0154 family.</text>
</comment>
<dbReference type="InterPro" id="IPR005359">
    <property type="entry name" value="UPF0154"/>
</dbReference>